<dbReference type="PANTHER" id="PTHR24198">
    <property type="entry name" value="ANKYRIN REPEAT AND PROTEIN KINASE DOMAIN-CONTAINING PROTEIN"/>
    <property type="match status" value="1"/>
</dbReference>
<comment type="caution">
    <text evidence="3">The sequence shown here is derived from an EMBL/GenBank/DDBJ whole genome shotgun (WGS) entry which is preliminary data.</text>
</comment>
<dbReference type="SUPFAM" id="SSF48403">
    <property type="entry name" value="Ankyrin repeat"/>
    <property type="match status" value="1"/>
</dbReference>
<dbReference type="InterPro" id="IPR002110">
    <property type="entry name" value="Ankyrin_rpt"/>
</dbReference>
<reference evidence="3" key="1">
    <citation type="submission" date="2021-02" db="EMBL/GenBank/DDBJ databases">
        <authorList>
            <person name="Nowell W R."/>
        </authorList>
    </citation>
    <scope>NUCLEOTIDE SEQUENCE</scope>
</reference>
<gene>
    <name evidence="3" type="ORF">IZO911_LOCUS25234</name>
</gene>
<evidence type="ECO:0000313" key="4">
    <source>
        <dbReference type="Proteomes" id="UP000663860"/>
    </source>
</evidence>
<proteinExistence type="predicted"/>
<dbReference type="AlphaFoldDB" id="A0A814S3W3"/>
<sequence length="253" mass="29089">MRVTPEKPRIPMSTTHHIVDVIPRPSVSSLKRSDSENKPYHKLISYDVIEEKSAQQLLYEAAQEHDPNKVVGKWWTFNEKLENYIDNKKYRKQLVNNLDDKKQWAPLHYAVFMNNKYVCNRLAGTKMDLGKLTNETLDSKDFRCDINILTGNGENVLHIAARSSCIWKDSTSITDENDVPLIITKLVERRADVNHLDDEGRTPLHLAVMGNHLPFVEYLLDKTKADIYDDVCTRAYLSSNGSSGNHLNMTLKY</sequence>
<dbReference type="Pfam" id="PF12796">
    <property type="entry name" value="Ank_2"/>
    <property type="match status" value="1"/>
</dbReference>
<dbReference type="Proteomes" id="UP000663860">
    <property type="component" value="Unassembled WGS sequence"/>
</dbReference>
<accession>A0A814S3W3</accession>
<evidence type="ECO:0000256" key="1">
    <source>
        <dbReference type="ARBA" id="ARBA00022737"/>
    </source>
</evidence>
<dbReference type="PANTHER" id="PTHR24198:SF165">
    <property type="entry name" value="ANKYRIN REPEAT-CONTAINING PROTEIN-RELATED"/>
    <property type="match status" value="1"/>
</dbReference>
<dbReference type="Gene3D" id="1.25.40.20">
    <property type="entry name" value="Ankyrin repeat-containing domain"/>
    <property type="match status" value="1"/>
</dbReference>
<dbReference type="InterPro" id="IPR036770">
    <property type="entry name" value="Ankyrin_rpt-contain_sf"/>
</dbReference>
<protein>
    <submittedName>
        <fullName evidence="3">Uncharacterized protein</fullName>
    </submittedName>
</protein>
<evidence type="ECO:0000313" key="3">
    <source>
        <dbReference type="EMBL" id="CAF1141171.1"/>
    </source>
</evidence>
<name>A0A814S3W3_9BILA</name>
<evidence type="ECO:0000256" key="2">
    <source>
        <dbReference type="ARBA" id="ARBA00023043"/>
    </source>
</evidence>
<dbReference type="EMBL" id="CAJNOE010000313">
    <property type="protein sequence ID" value="CAF1141171.1"/>
    <property type="molecule type" value="Genomic_DNA"/>
</dbReference>
<organism evidence="3 4">
    <name type="scientific">Adineta steineri</name>
    <dbReference type="NCBI Taxonomy" id="433720"/>
    <lineage>
        <taxon>Eukaryota</taxon>
        <taxon>Metazoa</taxon>
        <taxon>Spiralia</taxon>
        <taxon>Gnathifera</taxon>
        <taxon>Rotifera</taxon>
        <taxon>Eurotatoria</taxon>
        <taxon>Bdelloidea</taxon>
        <taxon>Adinetida</taxon>
        <taxon>Adinetidae</taxon>
        <taxon>Adineta</taxon>
    </lineage>
</organism>
<keyword evidence="2" id="KW-0040">ANK repeat</keyword>
<keyword evidence="1" id="KW-0677">Repeat</keyword>
<dbReference type="SMART" id="SM00248">
    <property type="entry name" value="ANK"/>
    <property type="match status" value="3"/>
</dbReference>